<protein>
    <submittedName>
        <fullName evidence="3">Copper chaperone CopZ</fullName>
    </submittedName>
</protein>
<dbReference type="RefSeq" id="WP_133584684.1">
    <property type="nucleotide sequence ID" value="NZ_SNYV01000014.1"/>
</dbReference>
<dbReference type="InterPro" id="IPR021782">
    <property type="entry name" value="DUF3347"/>
</dbReference>
<dbReference type="Pfam" id="PF11827">
    <property type="entry name" value="DUF3347"/>
    <property type="match status" value="1"/>
</dbReference>
<dbReference type="SUPFAM" id="SSF55008">
    <property type="entry name" value="HMA, heavy metal-associated domain"/>
    <property type="match status" value="1"/>
</dbReference>
<dbReference type="AlphaFoldDB" id="A0A4R6WFX3"/>
<dbReference type="Gene3D" id="3.30.70.100">
    <property type="match status" value="1"/>
</dbReference>
<dbReference type="InterPro" id="IPR036163">
    <property type="entry name" value="HMA_dom_sf"/>
</dbReference>
<comment type="caution">
    <text evidence="3">The sequence shown here is derived from an EMBL/GenBank/DDBJ whole genome shotgun (WGS) entry which is preliminary data.</text>
</comment>
<evidence type="ECO:0000313" key="4">
    <source>
        <dbReference type="Proteomes" id="UP000295292"/>
    </source>
</evidence>
<gene>
    <name evidence="3" type="ORF">CLV99_2421</name>
</gene>
<dbReference type="OrthoDB" id="5513217at2"/>
<evidence type="ECO:0000313" key="3">
    <source>
        <dbReference type="EMBL" id="TDQ77027.1"/>
    </source>
</evidence>
<feature type="domain" description="DUF3347" evidence="2">
    <location>
        <begin position="150"/>
        <end position="237"/>
    </location>
</feature>
<accession>A0A4R6WFX3</accession>
<evidence type="ECO:0000259" key="2">
    <source>
        <dbReference type="Pfam" id="PF11827"/>
    </source>
</evidence>
<name>A0A4R6WFX3_9SPHI</name>
<dbReference type="Proteomes" id="UP000295292">
    <property type="component" value="Unassembled WGS sequence"/>
</dbReference>
<dbReference type="GO" id="GO:0046872">
    <property type="term" value="F:metal ion binding"/>
    <property type="evidence" value="ECO:0007669"/>
    <property type="project" value="InterPro"/>
</dbReference>
<proteinExistence type="predicted"/>
<evidence type="ECO:0000256" key="1">
    <source>
        <dbReference type="SAM" id="MobiDB-lite"/>
    </source>
</evidence>
<keyword evidence="4" id="KW-1185">Reference proteome</keyword>
<reference evidence="3 4" key="1">
    <citation type="submission" date="2019-03" db="EMBL/GenBank/DDBJ databases">
        <title>Genomic Encyclopedia of Archaeal and Bacterial Type Strains, Phase II (KMG-II): from individual species to whole genera.</title>
        <authorList>
            <person name="Goeker M."/>
        </authorList>
    </citation>
    <scope>NUCLEOTIDE SEQUENCE [LARGE SCALE GENOMIC DNA]</scope>
    <source>
        <strain evidence="3 4">DSM 28353</strain>
    </source>
</reference>
<sequence length="286" mass="32296">MKTIIFWISIWSILFTTTDIYAQVKNAKTETFHVNGNCDMCKATIEKAGNKKKEAQLIWDSASQSAKIVYDAEKTNSDAILKRIALAGYDNEKYLAPDETYTQLHGCCQYERTLKGKEVAAVSSNHTHKQEHQHHSSDKTKTESHTFQTVMETYFPLKDALVNSDSKAATLQAKSLLQAIESLKMETLSNNAHQIWMDQVKEITTSANNIVNSSNITDQRKHFAALSTKLYLMVKASPLKSPIYYQNCPMFENGKGANWLSLNEEIKNPFYGSKMMTCGSVKEKIN</sequence>
<organism evidence="3 4">
    <name type="scientific">Sphingobacterium yanglingense</name>
    <dbReference type="NCBI Taxonomy" id="1437280"/>
    <lineage>
        <taxon>Bacteria</taxon>
        <taxon>Pseudomonadati</taxon>
        <taxon>Bacteroidota</taxon>
        <taxon>Sphingobacteriia</taxon>
        <taxon>Sphingobacteriales</taxon>
        <taxon>Sphingobacteriaceae</taxon>
        <taxon>Sphingobacterium</taxon>
    </lineage>
</organism>
<dbReference type="EMBL" id="SNYV01000014">
    <property type="protein sequence ID" value="TDQ77027.1"/>
    <property type="molecule type" value="Genomic_DNA"/>
</dbReference>
<feature type="compositionally biased region" description="Basic and acidic residues" evidence="1">
    <location>
        <begin position="128"/>
        <end position="143"/>
    </location>
</feature>
<feature type="region of interest" description="Disordered" evidence="1">
    <location>
        <begin position="122"/>
        <end position="143"/>
    </location>
</feature>